<keyword evidence="13" id="KW-1185">Reference proteome</keyword>
<evidence type="ECO:0000256" key="5">
    <source>
        <dbReference type="ARBA" id="ARBA00022692"/>
    </source>
</evidence>
<feature type="compositionally biased region" description="Basic and acidic residues" evidence="11">
    <location>
        <begin position="220"/>
        <end position="232"/>
    </location>
</feature>
<evidence type="ECO:0000313" key="13">
    <source>
        <dbReference type="Proteomes" id="UP000756346"/>
    </source>
</evidence>
<feature type="transmembrane region" description="Helical" evidence="10">
    <location>
        <begin position="722"/>
        <end position="742"/>
    </location>
</feature>
<comment type="subcellular location">
    <subcellularLocation>
        <location evidence="1">Membrane</location>
        <topology evidence="1">Multi-pass membrane protein</topology>
    </subcellularLocation>
</comment>
<feature type="region of interest" description="Disordered" evidence="11">
    <location>
        <begin position="845"/>
        <end position="895"/>
    </location>
</feature>
<name>A0A9P8YEF3_9PEZI</name>
<gene>
    <name evidence="12" type="ORF">B0I36DRAFT_359566</name>
</gene>
<feature type="transmembrane region" description="Helical" evidence="10">
    <location>
        <begin position="638"/>
        <end position="655"/>
    </location>
</feature>
<evidence type="ECO:0000256" key="11">
    <source>
        <dbReference type="SAM" id="MobiDB-lite"/>
    </source>
</evidence>
<evidence type="ECO:0000256" key="2">
    <source>
        <dbReference type="ARBA" id="ARBA00009137"/>
    </source>
</evidence>
<dbReference type="PANTHER" id="PTHR31064">
    <property type="entry name" value="POTASSIUM TRANSPORT PROTEIN DDB_G0292412-RELATED"/>
    <property type="match status" value="1"/>
</dbReference>
<dbReference type="AlphaFoldDB" id="A0A9P8YEF3"/>
<feature type="compositionally biased region" description="Polar residues" evidence="11">
    <location>
        <begin position="367"/>
        <end position="381"/>
    </location>
</feature>
<evidence type="ECO:0000256" key="6">
    <source>
        <dbReference type="ARBA" id="ARBA00022958"/>
    </source>
</evidence>
<feature type="region of interest" description="Disordered" evidence="11">
    <location>
        <begin position="181"/>
        <end position="250"/>
    </location>
</feature>
<feature type="transmembrane region" description="Helical" evidence="10">
    <location>
        <begin position="573"/>
        <end position="593"/>
    </location>
</feature>
<feature type="transmembrane region" description="Helical" evidence="10">
    <location>
        <begin position="693"/>
        <end position="710"/>
    </location>
</feature>
<dbReference type="GO" id="GO:0005886">
    <property type="term" value="C:plasma membrane"/>
    <property type="evidence" value="ECO:0007669"/>
    <property type="project" value="InterPro"/>
</dbReference>
<dbReference type="PANTHER" id="PTHR31064:SF30">
    <property type="entry name" value="HIGH-AFFINITY POTASSIUM TRANSPORT PROTEIN-RELATED"/>
    <property type="match status" value="1"/>
</dbReference>
<dbReference type="PIRSF" id="PIRSF002450">
    <property type="entry name" value="K+_transpter_TRK"/>
    <property type="match status" value="1"/>
</dbReference>
<dbReference type="GO" id="GO:0030007">
    <property type="term" value="P:intracellular potassium ion homeostasis"/>
    <property type="evidence" value="ECO:0007669"/>
    <property type="project" value="UniProtKB-UniRule"/>
</dbReference>
<feature type="transmembrane region" description="Helical" evidence="10">
    <location>
        <begin position="511"/>
        <end position="535"/>
    </location>
</feature>
<evidence type="ECO:0000256" key="8">
    <source>
        <dbReference type="ARBA" id="ARBA00023065"/>
    </source>
</evidence>
<keyword evidence="7 10" id="KW-1133">Transmembrane helix</keyword>
<feature type="compositionally biased region" description="Basic and acidic residues" evidence="11">
    <location>
        <begin position="194"/>
        <end position="204"/>
    </location>
</feature>
<dbReference type="InterPro" id="IPR004773">
    <property type="entry name" value="K/Na_transp_Trk1/HKT1"/>
</dbReference>
<feature type="compositionally biased region" description="Low complexity" evidence="11">
    <location>
        <begin position="181"/>
        <end position="193"/>
    </location>
</feature>
<feature type="region of interest" description="Disordered" evidence="11">
    <location>
        <begin position="358"/>
        <end position="382"/>
    </location>
</feature>
<reference evidence="12" key="1">
    <citation type="journal article" date="2021" name="Nat. Commun.">
        <title>Genetic determinants of endophytism in the Arabidopsis root mycobiome.</title>
        <authorList>
            <person name="Mesny F."/>
            <person name="Miyauchi S."/>
            <person name="Thiergart T."/>
            <person name="Pickel B."/>
            <person name="Atanasova L."/>
            <person name="Karlsson M."/>
            <person name="Huettel B."/>
            <person name="Barry K.W."/>
            <person name="Haridas S."/>
            <person name="Chen C."/>
            <person name="Bauer D."/>
            <person name="Andreopoulos W."/>
            <person name="Pangilinan J."/>
            <person name="LaButti K."/>
            <person name="Riley R."/>
            <person name="Lipzen A."/>
            <person name="Clum A."/>
            <person name="Drula E."/>
            <person name="Henrissat B."/>
            <person name="Kohler A."/>
            <person name="Grigoriev I.V."/>
            <person name="Martin F.M."/>
            <person name="Hacquard S."/>
        </authorList>
    </citation>
    <scope>NUCLEOTIDE SEQUENCE</scope>
    <source>
        <strain evidence="12">MPI-CAGE-CH-0230</strain>
    </source>
</reference>
<protein>
    <recommendedName>
        <fullName evidence="10">Potassium transport protein</fullName>
    </recommendedName>
</protein>
<sequence length="895" mass="100095">MGDLRERTLEFLQGLRPSFASRHPHFNFITVHYFWIIGMSILASVMLYGAANGQLAYIDALFFASGANTQAGLNTIDVNLLNTFQQVVLYLFAMISSPITIHSSVVFLRLYWFEKRFQHVVKEARSRRGTLSKSKAKIERSAADVETGVNGRSIRVMHNTATASGMANDGSVALREYMAGAQGAKDSSASGSDSAEHENIEHSNDSNQQDLRPSSPTIKFADRVKRSDRLSEKDEDEDHPVALPTRHTNAEHIAVLERQRKLDSSVLRIPGPRDVERGVKPEELMHGDNDETGRANYLTKERTRDTAEQPRLMSSGADRHQTITITEPVRPSRHEQKAEEMAENFEAAAHALSPLKYRRSRGRPGSESLQPVTSQTSSAATRNPLHRIRTALTFGKDDDPMPYLSWQPTIGRNSAFVGLSEEQREELGGIEYRSLKTLAVLLLIYFWGFTIFSMITLVPWIVNDNETWGPVVDAAGQSRTWWGFFTAGSALMDLGFTLTPDSMISFNTATFPLLIMSFLIIAGNTGFPILLRFMIWLMSLVVPRGTGLWEELKFLLDHPRRCFTMLFPSNATWWLFFILVVLNGLDLILFIVLDLNSEAVEGLPLNIRFLDGWFQAASTRTAGFAVINLANLHPAVQTSYLIMMYISVLPIAISIRRTNVYEEKSLGVYQAPEDVDDSNNSFSYVGAHLRRQLSFDLWYLFIGYFILTISEGDKLASNDMSMFGVLFEVVSAYGTVGLSLGYPNVNASLSSQFSVVGKLVIIAMQIRGRHRGLPYGLDRAVLLPSEHLDRKEAEDAEFRLQRRNSVMSTATGRPTSLARGRSRSVDRRRVFQNLLHPGPAYPFSTSIDHELPSSSVFGRGEPLRRYTSAPDDGNVSPGPMIGRQQRARTTPDFAA</sequence>
<evidence type="ECO:0000313" key="12">
    <source>
        <dbReference type="EMBL" id="KAH7037940.1"/>
    </source>
</evidence>
<dbReference type="NCBIfam" id="TIGR00934">
    <property type="entry name" value="2a38euk"/>
    <property type="match status" value="1"/>
</dbReference>
<keyword evidence="4 10" id="KW-0633">Potassium transport</keyword>
<dbReference type="RefSeq" id="XP_046017061.1">
    <property type="nucleotide sequence ID" value="XM_046158155.1"/>
</dbReference>
<organism evidence="12 13">
    <name type="scientific">Microdochium trichocladiopsis</name>
    <dbReference type="NCBI Taxonomy" id="1682393"/>
    <lineage>
        <taxon>Eukaryota</taxon>
        <taxon>Fungi</taxon>
        <taxon>Dikarya</taxon>
        <taxon>Ascomycota</taxon>
        <taxon>Pezizomycotina</taxon>
        <taxon>Sordariomycetes</taxon>
        <taxon>Xylariomycetidae</taxon>
        <taxon>Xylariales</taxon>
        <taxon>Microdochiaceae</taxon>
        <taxon>Microdochium</taxon>
    </lineage>
</organism>
<dbReference type="InterPro" id="IPR051143">
    <property type="entry name" value="TrkH_K-transport"/>
</dbReference>
<feature type="transmembrane region" description="Helical" evidence="10">
    <location>
        <begin position="438"/>
        <end position="461"/>
    </location>
</feature>
<dbReference type="InterPro" id="IPR003445">
    <property type="entry name" value="Cat_transpt"/>
</dbReference>
<dbReference type="OrthoDB" id="9999863at2759"/>
<dbReference type="EMBL" id="JAGTJQ010000002">
    <property type="protein sequence ID" value="KAH7037940.1"/>
    <property type="molecule type" value="Genomic_DNA"/>
</dbReference>
<accession>A0A9P8YEF3</accession>
<comment type="caution">
    <text evidence="12">The sequence shown here is derived from an EMBL/GenBank/DDBJ whole genome shotgun (WGS) entry which is preliminary data.</text>
</comment>
<feature type="transmembrane region" description="Helical" evidence="10">
    <location>
        <begin position="87"/>
        <end position="112"/>
    </location>
</feature>
<dbReference type="GO" id="GO:0140107">
    <property type="term" value="F:high-affinity potassium ion transmembrane transporter activity"/>
    <property type="evidence" value="ECO:0007669"/>
    <property type="project" value="TreeGrafter"/>
</dbReference>
<feature type="compositionally biased region" description="Polar residues" evidence="11">
    <location>
        <begin position="205"/>
        <end position="217"/>
    </location>
</feature>
<evidence type="ECO:0000256" key="7">
    <source>
        <dbReference type="ARBA" id="ARBA00022989"/>
    </source>
</evidence>
<dbReference type="InterPro" id="IPR015958">
    <property type="entry name" value="Trk1_fungi"/>
</dbReference>
<keyword evidence="3 10" id="KW-0813">Transport</keyword>
<evidence type="ECO:0000256" key="1">
    <source>
        <dbReference type="ARBA" id="ARBA00004141"/>
    </source>
</evidence>
<feature type="transmembrane region" description="Helical" evidence="10">
    <location>
        <begin position="26"/>
        <end position="51"/>
    </location>
</feature>
<dbReference type="Proteomes" id="UP000756346">
    <property type="component" value="Unassembled WGS sequence"/>
</dbReference>
<comment type="similarity">
    <text evidence="2 10">Belongs to the TrkH potassium transport family.</text>
</comment>
<keyword evidence="8 10" id="KW-0406">Ion transport</keyword>
<proteinExistence type="inferred from homology"/>
<evidence type="ECO:0000256" key="9">
    <source>
        <dbReference type="ARBA" id="ARBA00023136"/>
    </source>
</evidence>
<evidence type="ECO:0000256" key="3">
    <source>
        <dbReference type="ARBA" id="ARBA00022448"/>
    </source>
</evidence>
<dbReference type="Pfam" id="PF02386">
    <property type="entry name" value="TrkH"/>
    <property type="match status" value="1"/>
</dbReference>
<dbReference type="GO" id="GO:1990573">
    <property type="term" value="P:potassium ion import across plasma membrane"/>
    <property type="evidence" value="ECO:0007669"/>
    <property type="project" value="TreeGrafter"/>
</dbReference>
<keyword evidence="9 10" id="KW-0472">Membrane</keyword>
<keyword evidence="6 10" id="KW-0630">Potassium</keyword>
<evidence type="ECO:0000256" key="10">
    <source>
        <dbReference type="PIRNR" id="PIRNR002450"/>
    </source>
</evidence>
<dbReference type="GeneID" id="70187701"/>
<keyword evidence="5 10" id="KW-0812">Transmembrane</keyword>
<evidence type="ECO:0000256" key="4">
    <source>
        <dbReference type="ARBA" id="ARBA00022538"/>
    </source>
</evidence>